<feature type="domain" description="FAD/NAD(P)-binding" evidence="13">
    <location>
        <begin position="5"/>
        <end position="320"/>
    </location>
</feature>
<dbReference type="Pfam" id="PF07992">
    <property type="entry name" value="Pyr_redox_2"/>
    <property type="match status" value="1"/>
</dbReference>
<dbReference type="Gene3D" id="3.50.50.60">
    <property type="entry name" value="FAD/NAD(P)-binding domain"/>
    <property type="match status" value="2"/>
</dbReference>
<keyword evidence="4" id="KW-0521">NADP</keyword>
<feature type="binding site" evidence="9">
    <location>
        <position position="114"/>
    </location>
    <ligand>
        <name>FAD</name>
        <dbReference type="ChEBI" id="CHEBI:57692"/>
    </ligand>
</feature>
<name>A0A7U9H8W6_STRLI</name>
<evidence type="ECO:0000259" key="13">
    <source>
        <dbReference type="Pfam" id="PF07992"/>
    </source>
</evidence>
<keyword evidence="2 11" id="KW-0285">Flavoprotein</keyword>
<organism evidence="14 15">
    <name type="scientific">Streptomyces lividans 1326</name>
    <dbReference type="NCBI Taxonomy" id="1200984"/>
    <lineage>
        <taxon>Bacteria</taxon>
        <taxon>Bacillati</taxon>
        <taxon>Actinomycetota</taxon>
        <taxon>Actinomycetes</taxon>
        <taxon>Kitasatosporales</taxon>
        <taxon>Streptomycetaceae</taxon>
        <taxon>Streptomyces</taxon>
    </lineage>
</organism>
<evidence type="ECO:0000256" key="5">
    <source>
        <dbReference type="ARBA" id="ARBA00023002"/>
    </source>
</evidence>
<evidence type="ECO:0000259" key="12">
    <source>
        <dbReference type="Pfam" id="PF02852"/>
    </source>
</evidence>
<dbReference type="InterPro" id="IPR016156">
    <property type="entry name" value="FAD/NAD-linked_Rdtase_dimer_sf"/>
</dbReference>
<proteinExistence type="inferred from homology"/>
<dbReference type="InterPro" id="IPR004099">
    <property type="entry name" value="Pyr_nucl-diS_OxRdtase_dimer"/>
</dbReference>
<dbReference type="FunFam" id="3.30.390.30:FF:000001">
    <property type="entry name" value="Dihydrolipoyl dehydrogenase"/>
    <property type="match status" value="1"/>
</dbReference>
<protein>
    <submittedName>
        <fullName evidence="14">PF00070 family, FAD-dependent NAD(P)-disulfide oxidoreductase, mercuric reductase</fullName>
    </submittedName>
</protein>
<dbReference type="SUPFAM" id="SSF51905">
    <property type="entry name" value="FAD/NAD(P)-binding domain"/>
    <property type="match status" value="1"/>
</dbReference>
<comment type="similarity">
    <text evidence="1 11">Belongs to the class-I pyridine nucleotide-disulfide oxidoreductase family.</text>
</comment>
<evidence type="ECO:0000256" key="4">
    <source>
        <dbReference type="ARBA" id="ARBA00022857"/>
    </source>
</evidence>
<evidence type="ECO:0000256" key="11">
    <source>
        <dbReference type="RuleBase" id="RU003691"/>
    </source>
</evidence>
<feature type="binding site" evidence="9">
    <location>
        <position position="264"/>
    </location>
    <ligand>
        <name>NAD(+)</name>
        <dbReference type="ChEBI" id="CHEBI:57540"/>
    </ligand>
</feature>
<dbReference type="PANTHER" id="PTHR43014">
    <property type="entry name" value="MERCURIC REDUCTASE"/>
    <property type="match status" value="1"/>
</dbReference>
<dbReference type="PIRSF" id="PIRSF000350">
    <property type="entry name" value="Mercury_reductase_MerA"/>
    <property type="match status" value="1"/>
</dbReference>
<gene>
    <name evidence="14" type="ORF">SLI_0953</name>
</gene>
<dbReference type="GO" id="GO:0003955">
    <property type="term" value="F:NAD(P)H dehydrogenase (quinone) activity"/>
    <property type="evidence" value="ECO:0007669"/>
    <property type="project" value="TreeGrafter"/>
</dbReference>
<keyword evidence="5 11" id="KW-0560">Oxidoreductase</keyword>
<dbReference type="InterPro" id="IPR036188">
    <property type="entry name" value="FAD/NAD-bd_sf"/>
</dbReference>
<evidence type="ECO:0000256" key="6">
    <source>
        <dbReference type="ARBA" id="ARBA00023157"/>
    </source>
</evidence>
<evidence type="ECO:0000313" key="15">
    <source>
        <dbReference type="Proteomes" id="UP000014062"/>
    </source>
</evidence>
<keyword evidence="9" id="KW-0547">Nucleotide-binding</keyword>
<keyword evidence="3 9" id="KW-0274">FAD</keyword>
<dbReference type="GO" id="GO:0050660">
    <property type="term" value="F:flavin adenine dinucleotide binding"/>
    <property type="evidence" value="ECO:0007669"/>
    <property type="project" value="TreeGrafter"/>
</dbReference>
<feature type="disulfide bond" description="Redox-active" evidence="10">
    <location>
        <begin position="41"/>
        <end position="46"/>
    </location>
</feature>
<keyword evidence="7 11" id="KW-0676">Redox-active center</keyword>
<evidence type="ECO:0000256" key="7">
    <source>
        <dbReference type="ARBA" id="ARBA00023284"/>
    </source>
</evidence>
<dbReference type="PROSITE" id="PS00076">
    <property type="entry name" value="PYRIDINE_REDOX_1"/>
    <property type="match status" value="1"/>
</dbReference>
<dbReference type="PANTHER" id="PTHR43014:SF2">
    <property type="entry name" value="MERCURIC REDUCTASE"/>
    <property type="match status" value="1"/>
</dbReference>
<feature type="binding site" evidence="9">
    <location>
        <begin position="311"/>
        <end position="314"/>
    </location>
    <ligand>
        <name>FAD</name>
        <dbReference type="ChEBI" id="CHEBI:57692"/>
    </ligand>
</feature>
<dbReference type="Gene3D" id="3.30.390.30">
    <property type="match status" value="1"/>
</dbReference>
<dbReference type="GO" id="GO:0016668">
    <property type="term" value="F:oxidoreductase activity, acting on a sulfur group of donors, NAD(P) as acceptor"/>
    <property type="evidence" value="ECO:0007669"/>
    <property type="project" value="InterPro"/>
</dbReference>
<evidence type="ECO:0000313" key="14">
    <source>
        <dbReference type="EMBL" id="EOY45670.1"/>
    </source>
</evidence>
<dbReference type="Pfam" id="PF02852">
    <property type="entry name" value="Pyr_redox_dim"/>
    <property type="match status" value="1"/>
</dbReference>
<evidence type="ECO:0000256" key="10">
    <source>
        <dbReference type="PIRSR" id="PIRSR000350-4"/>
    </source>
</evidence>
<dbReference type="SUPFAM" id="SSF55424">
    <property type="entry name" value="FAD/NAD-linked reductases, dimerisation (C-terminal) domain"/>
    <property type="match status" value="1"/>
</dbReference>
<accession>A0A7U9H8W6</accession>
<reference evidence="15" key="1">
    <citation type="journal article" date="2013" name="Genome Biol. Evol.">
        <title>The genome sequence of Streptomyces lividans 66 reveals a novel tRNA-dependent peptide biosynthetic system within a metal-related genomic island.</title>
        <authorList>
            <person name="Cruz-Morales P."/>
            <person name="Vijgenboom E."/>
            <person name="Iruegas-Bocardo F."/>
            <person name="Girard G."/>
            <person name="Yanez-Guerra L.A."/>
            <person name="Ramos-Aboites H.E."/>
            <person name="Pernodet J.L."/>
            <person name="Anne J."/>
            <person name="van Wezel G.P."/>
            <person name="Barona-Gomez F."/>
        </authorList>
    </citation>
    <scope>NUCLEOTIDE SEQUENCE [LARGE SCALE GENOMIC DNA]</scope>
    <source>
        <strain evidence="15">1326</strain>
    </source>
</reference>
<evidence type="ECO:0000256" key="1">
    <source>
        <dbReference type="ARBA" id="ARBA00007532"/>
    </source>
</evidence>
<dbReference type="PRINTS" id="PR00411">
    <property type="entry name" value="PNDRDTASEI"/>
</dbReference>
<feature type="binding site" evidence="9">
    <location>
        <position position="305"/>
    </location>
    <ligand>
        <name>NAD(+)</name>
        <dbReference type="ChEBI" id="CHEBI:57540"/>
    </ligand>
</feature>
<sequence length="458" mass="48429">MVERYDALVIGGGMAGLPLALRAARHGRVAFVEKEKLGGTCLNRGCIPTKTMIASAAVAHQVRRAAEFGVTTTTPTVDLAAVVARKNRIVDTIRSGSYKTVGKADQLDFYPAEGRFTAPRRLRVDGTDLEADKIFLVTGLRTTIPPIDGLDATPYYTSRTLLDLTELPEHLIVVGGGYIGCEFAQMFARFGSRVTLIQRADRLLPSEDPDISTAVTDGFTTDGITVLTATTCTAVDGRPGNIRAGCQGSETGEITGSHLLIATGRTPNTDTLGLEHLGLEPDARGFLPVDDLLRTGAEGVWALGDIRGGPMFTHTARDDADIAYRTTYRGQDRSTAGRVVPHAVFTDPEVGSVGLTEPAARATGYDVLIGRQDFTGVVKARAIGNTRGLIKFVVDAATDRILGCHIAGPDGGNLVHEAVIAMTCGATYSDIARAIHIHPTLAEGVNTAAGGVHREIGT</sequence>
<dbReference type="InterPro" id="IPR023753">
    <property type="entry name" value="FAD/NAD-binding_dom"/>
</dbReference>
<evidence type="ECO:0000256" key="9">
    <source>
        <dbReference type="PIRSR" id="PIRSR000350-3"/>
    </source>
</evidence>
<feature type="domain" description="Pyridine nucleotide-disulphide oxidoreductase dimerisation" evidence="12">
    <location>
        <begin position="340"/>
        <end position="449"/>
    </location>
</feature>
<dbReference type="EMBL" id="CM001889">
    <property type="protein sequence ID" value="EOY45670.1"/>
    <property type="molecule type" value="Genomic_DNA"/>
</dbReference>
<dbReference type="RefSeq" id="WP_016325368.1">
    <property type="nucleotide sequence ID" value="NZ_CM001889.1"/>
</dbReference>
<dbReference type="InterPro" id="IPR001100">
    <property type="entry name" value="Pyr_nuc-diS_OxRdtase"/>
</dbReference>
<keyword evidence="9" id="KW-0520">NAD</keyword>
<feature type="binding site" evidence="9">
    <location>
        <position position="50"/>
    </location>
    <ligand>
        <name>FAD</name>
        <dbReference type="ChEBI" id="CHEBI:57692"/>
    </ligand>
</feature>
<dbReference type="InterPro" id="IPR012999">
    <property type="entry name" value="Pyr_OxRdtase_I_AS"/>
</dbReference>
<evidence type="ECO:0000256" key="8">
    <source>
        <dbReference type="PIRSR" id="PIRSR000350-2"/>
    </source>
</evidence>
<keyword evidence="6" id="KW-1015">Disulfide bond</keyword>
<evidence type="ECO:0000256" key="3">
    <source>
        <dbReference type="ARBA" id="ARBA00022827"/>
    </source>
</evidence>
<dbReference type="GeneID" id="300077444"/>
<feature type="binding site" evidence="9">
    <location>
        <begin position="175"/>
        <end position="182"/>
    </location>
    <ligand>
        <name>NAD(+)</name>
        <dbReference type="ChEBI" id="CHEBI:57540"/>
    </ligand>
</feature>
<feature type="active site" description="Proton acceptor" evidence="8">
    <location>
        <position position="438"/>
    </location>
</feature>
<dbReference type="PRINTS" id="PR00368">
    <property type="entry name" value="FADPNR"/>
</dbReference>
<evidence type="ECO:0000256" key="2">
    <source>
        <dbReference type="ARBA" id="ARBA00022630"/>
    </source>
</evidence>
<comment type="cofactor">
    <cofactor evidence="9">
        <name>FAD</name>
        <dbReference type="ChEBI" id="CHEBI:57692"/>
    </cofactor>
    <text evidence="9">Binds 1 FAD per subunit.</text>
</comment>
<dbReference type="AlphaFoldDB" id="A0A7U9H8W6"/>
<dbReference type="Proteomes" id="UP000014062">
    <property type="component" value="Chromosome"/>
</dbReference>